<dbReference type="InterPro" id="IPR000847">
    <property type="entry name" value="LysR_HTH_N"/>
</dbReference>
<feature type="domain" description="HTH lysR-type" evidence="6">
    <location>
        <begin position="4"/>
        <end position="61"/>
    </location>
</feature>
<dbReference type="PANTHER" id="PTHR30346">
    <property type="entry name" value="TRANSCRIPTIONAL DUAL REGULATOR HCAR-RELATED"/>
    <property type="match status" value="1"/>
</dbReference>
<keyword evidence="4" id="KW-0010">Activator</keyword>
<dbReference type="PANTHER" id="PTHR30346:SF26">
    <property type="entry name" value="HYDROGEN PEROXIDE-INDUCIBLE GENES ACTIVATOR"/>
    <property type="match status" value="1"/>
</dbReference>
<dbReference type="EMBL" id="JALPRY010000008">
    <property type="protein sequence ID" value="MCK8779726.1"/>
    <property type="molecule type" value="Genomic_DNA"/>
</dbReference>
<organism evidence="7 8">
    <name type="scientific">Neorhizobium turbinariae</name>
    <dbReference type="NCBI Taxonomy" id="2937795"/>
    <lineage>
        <taxon>Bacteria</taxon>
        <taxon>Pseudomonadati</taxon>
        <taxon>Pseudomonadota</taxon>
        <taxon>Alphaproteobacteria</taxon>
        <taxon>Hyphomicrobiales</taxon>
        <taxon>Rhizobiaceae</taxon>
        <taxon>Rhizobium/Agrobacterium group</taxon>
        <taxon>Neorhizobium</taxon>
    </lineage>
</organism>
<keyword evidence="8" id="KW-1185">Reference proteome</keyword>
<evidence type="ECO:0000259" key="6">
    <source>
        <dbReference type="PROSITE" id="PS50931"/>
    </source>
</evidence>
<dbReference type="SUPFAM" id="SSF53850">
    <property type="entry name" value="Periplasmic binding protein-like II"/>
    <property type="match status" value="1"/>
</dbReference>
<name>A0ABT0IPB5_9HYPH</name>
<dbReference type="CDD" id="cd08411">
    <property type="entry name" value="PBP2_OxyR"/>
    <property type="match status" value="1"/>
</dbReference>
<dbReference type="Proteomes" id="UP001202827">
    <property type="component" value="Unassembled WGS sequence"/>
</dbReference>
<keyword evidence="5" id="KW-0804">Transcription</keyword>
<protein>
    <submittedName>
        <fullName evidence="7">LysR substrate-binding domain-containing protein</fullName>
    </submittedName>
</protein>
<dbReference type="PRINTS" id="PR00039">
    <property type="entry name" value="HTHLYSR"/>
</dbReference>
<dbReference type="InterPro" id="IPR036390">
    <property type="entry name" value="WH_DNA-bd_sf"/>
</dbReference>
<dbReference type="Gene3D" id="3.40.190.10">
    <property type="entry name" value="Periplasmic binding protein-like II"/>
    <property type="match status" value="2"/>
</dbReference>
<gene>
    <name evidence="7" type="ORF">M0654_06970</name>
</gene>
<sequence length="311" mass="34664">MKNVTLKQLRYFEALARDGRFRIAAEACAISQPALSMQIKELEQELGSALFERNAREVKLTEFGKLFALRVRDILRAVDELGDFARTSRNHFLKRLRIGVIPTVAPYLLPVIINDLNRTFSGIEIDVRETLTTKLVQEVIQGGLDMAIVALPVSEPALKEMTLLEEQFVLVRRREDEAKPVPEREALREMRLLLLEEGHCFRDQALSFCKAGPMRPKEIMEGSSLSTLVQMVGAGIGVTLIPEMAVPVETRSALVSIARFPPPQPSRRIGIVWRNSAPLAIQLQQIADVIRQSAQSHLVAEPSQPSLASVG</sequence>
<dbReference type="SUPFAM" id="SSF46785">
    <property type="entry name" value="Winged helix' DNA-binding domain"/>
    <property type="match status" value="1"/>
</dbReference>
<accession>A0ABT0IPB5</accession>
<dbReference type="InterPro" id="IPR005119">
    <property type="entry name" value="LysR_subst-bd"/>
</dbReference>
<comment type="caution">
    <text evidence="7">The sequence shown here is derived from an EMBL/GenBank/DDBJ whole genome shotgun (WGS) entry which is preliminary data.</text>
</comment>
<proteinExistence type="inferred from homology"/>
<dbReference type="Gene3D" id="1.10.10.10">
    <property type="entry name" value="Winged helix-like DNA-binding domain superfamily/Winged helix DNA-binding domain"/>
    <property type="match status" value="1"/>
</dbReference>
<evidence type="ECO:0000256" key="2">
    <source>
        <dbReference type="ARBA" id="ARBA00023015"/>
    </source>
</evidence>
<evidence type="ECO:0000313" key="8">
    <source>
        <dbReference type="Proteomes" id="UP001202827"/>
    </source>
</evidence>
<evidence type="ECO:0000256" key="3">
    <source>
        <dbReference type="ARBA" id="ARBA00023125"/>
    </source>
</evidence>
<dbReference type="Pfam" id="PF03466">
    <property type="entry name" value="LysR_substrate"/>
    <property type="match status" value="1"/>
</dbReference>
<reference evidence="7 8" key="1">
    <citation type="submission" date="2022-04" db="EMBL/GenBank/DDBJ databases">
        <title>Rhizobium coralii sp. nov., isolated from coral Turbinaria peltata.</title>
        <authorList>
            <person name="Sun H."/>
        </authorList>
    </citation>
    <scope>NUCLEOTIDE SEQUENCE [LARGE SCALE GENOMIC DNA]</scope>
    <source>
        <strain evidence="7 8">NTR19</strain>
    </source>
</reference>
<evidence type="ECO:0000256" key="4">
    <source>
        <dbReference type="ARBA" id="ARBA00023159"/>
    </source>
</evidence>
<dbReference type="RefSeq" id="WP_118852715.1">
    <property type="nucleotide sequence ID" value="NZ_JALPRY010000008.1"/>
</dbReference>
<evidence type="ECO:0000256" key="5">
    <source>
        <dbReference type="ARBA" id="ARBA00023163"/>
    </source>
</evidence>
<keyword evidence="3" id="KW-0238">DNA-binding</keyword>
<dbReference type="PROSITE" id="PS50931">
    <property type="entry name" value="HTH_LYSR"/>
    <property type="match status" value="1"/>
</dbReference>
<dbReference type="InterPro" id="IPR036388">
    <property type="entry name" value="WH-like_DNA-bd_sf"/>
</dbReference>
<evidence type="ECO:0000313" key="7">
    <source>
        <dbReference type="EMBL" id="MCK8779726.1"/>
    </source>
</evidence>
<keyword evidence="2" id="KW-0805">Transcription regulation</keyword>
<evidence type="ECO:0000256" key="1">
    <source>
        <dbReference type="ARBA" id="ARBA00009437"/>
    </source>
</evidence>
<dbReference type="Pfam" id="PF00126">
    <property type="entry name" value="HTH_1"/>
    <property type="match status" value="1"/>
</dbReference>
<comment type="similarity">
    <text evidence="1">Belongs to the LysR transcriptional regulatory family.</text>
</comment>